<protein>
    <submittedName>
        <fullName evidence="4">Shikimate dehydrogenase</fullName>
    </submittedName>
</protein>
<gene>
    <name evidence="4" type="ORF">GCM10022240_06750</name>
</gene>
<organism evidence="4 5">
    <name type="scientific">Microbacterium kribbense</name>
    <dbReference type="NCBI Taxonomy" id="433645"/>
    <lineage>
        <taxon>Bacteria</taxon>
        <taxon>Bacillati</taxon>
        <taxon>Actinomycetota</taxon>
        <taxon>Actinomycetes</taxon>
        <taxon>Micrococcales</taxon>
        <taxon>Microbacteriaceae</taxon>
        <taxon>Microbacterium</taxon>
    </lineage>
</organism>
<dbReference type="InterPro" id="IPR013708">
    <property type="entry name" value="Shikimate_DH-bd_N"/>
</dbReference>
<proteinExistence type="predicted"/>
<reference evidence="5" key="1">
    <citation type="journal article" date="2019" name="Int. J. Syst. Evol. Microbiol.">
        <title>The Global Catalogue of Microorganisms (GCM) 10K type strain sequencing project: providing services to taxonomists for standard genome sequencing and annotation.</title>
        <authorList>
            <consortium name="The Broad Institute Genomics Platform"/>
            <consortium name="The Broad Institute Genome Sequencing Center for Infectious Disease"/>
            <person name="Wu L."/>
            <person name="Ma J."/>
        </authorList>
    </citation>
    <scope>NUCLEOTIDE SEQUENCE [LARGE SCALE GENOMIC DNA]</scope>
    <source>
        <strain evidence="5">JCM 16950</strain>
    </source>
</reference>
<dbReference type="Gene3D" id="3.40.50.10860">
    <property type="entry name" value="Leucine Dehydrogenase, chain A, domain 1"/>
    <property type="match status" value="1"/>
</dbReference>
<dbReference type="SUPFAM" id="SSF51735">
    <property type="entry name" value="NAD(P)-binding Rossmann-fold domains"/>
    <property type="match status" value="1"/>
</dbReference>
<dbReference type="Pfam" id="PF08501">
    <property type="entry name" value="Shikimate_dh_N"/>
    <property type="match status" value="1"/>
</dbReference>
<dbReference type="SUPFAM" id="SSF53223">
    <property type="entry name" value="Aminoacid dehydrogenase-like, N-terminal domain"/>
    <property type="match status" value="1"/>
</dbReference>
<keyword evidence="2" id="KW-0057">Aromatic amino acid biosynthesis</keyword>
<feature type="domain" description="Shikimate dehydrogenase substrate binding N-terminal" evidence="3">
    <location>
        <begin position="11"/>
        <end position="98"/>
    </location>
</feature>
<dbReference type="PANTHER" id="PTHR21089:SF1">
    <property type="entry name" value="BIFUNCTIONAL 3-DEHYDROQUINATE DEHYDRATASE_SHIKIMATE DEHYDROGENASE, CHLOROPLASTIC"/>
    <property type="match status" value="1"/>
</dbReference>
<evidence type="ECO:0000256" key="1">
    <source>
        <dbReference type="ARBA" id="ARBA00004871"/>
    </source>
</evidence>
<accession>A0ABP7G5Z9</accession>
<name>A0ABP7G5Z9_9MICO</name>
<dbReference type="InterPro" id="IPR036291">
    <property type="entry name" value="NAD(P)-bd_dom_sf"/>
</dbReference>
<evidence type="ECO:0000313" key="4">
    <source>
        <dbReference type="EMBL" id="GAA3756573.1"/>
    </source>
</evidence>
<evidence type="ECO:0000259" key="3">
    <source>
        <dbReference type="Pfam" id="PF08501"/>
    </source>
</evidence>
<keyword evidence="5" id="KW-1185">Reference proteome</keyword>
<dbReference type="PANTHER" id="PTHR21089">
    <property type="entry name" value="SHIKIMATE DEHYDROGENASE"/>
    <property type="match status" value="1"/>
</dbReference>
<dbReference type="NCBIfam" id="NF009201">
    <property type="entry name" value="PRK12549.1"/>
    <property type="match status" value="1"/>
</dbReference>
<sequence>MTNHGRYMVGLIGEGIGPSLSPALHTQEARSLGIDYEYRLFDLAQLHRPPESVGEILHELSDNGYCAVNITYPCKQLVLQHLDEIDENARRLGAVNLVLIRDGRFTGFNTDWVGFRDGVVDGLPGRRLDHIVQFGGGGAGSAAAYAMLSLGTIRLTLADIDPRRMAELADRLRASYPDRQIEAISVQGAEPVMRQVDGAINATPLGMSNHPGTAFDVTRLRPDAWVADVVYFPIETQLLREARSTGHEVLDGGRMNVGQAVEGMRLITGIRPDAARMRAHFLELTAHADEPAPNDKETQ</sequence>
<evidence type="ECO:0000313" key="5">
    <source>
        <dbReference type="Proteomes" id="UP001500540"/>
    </source>
</evidence>
<comment type="pathway">
    <text evidence="1">Metabolic intermediate biosynthesis; chorismate biosynthesis; chorismate from D-erythrose 4-phosphate and phosphoenolpyruvate: step 4/7.</text>
</comment>
<keyword evidence="2" id="KW-0028">Amino-acid biosynthesis</keyword>
<dbReference type="CDD" id="cd01065">
    <property type="entry name" value="NAD_bind_Shikimate_DH"/>
    <property type="match status" value="1"/>
</dbReference>
<dbReference type="Proteomes" id="UP001500540">
    <property type="component" value="Unassembled WGS sequence"/>
</dbReference>
<dbReference type="RefSeq" id="WP_344780526.1">
    <property type="nucleotide sequence ID" value="NZ_BAABAF010000002.1"/>
</dbReference>
<dbReference type="EMBL" id="BAABAF010000002">
    <property type="protein sequence ID" value="GAA3756573.1"/>
    <property type="molecule type" value="Genomic_DNA"/>
</dbReference>
<dbReference type="InterPro" id="IPR046346">
    <property type="entry name" value="Aminoacid_DH-like_N_sf"/>
</dbReference>
<evidence type="ECO:0000256" key="2">
    <source>
        <dbReference type="ARBA" id="ARBA00023141"/>
    </source>
</evidence>
<dbReference type="Gene3D" id="3.40.50.720">
    <property type="entry name" value="NAD(P)-binding Rossmann-like Domain"/>
    <property type="match status" value="1"/>
</dbReference>
<dbReference type="InterPro" id="IPR022893">
    <property type="entry name" value="Shikimate_DH_fam"/>
</dbReference>
<comment type="caution">
    <text evidence="4">The sequence shown here is derived from an EMBL/GenBank/DDBJ whole genome shotgun (WGS) entry which is preliminary data.</text>
</comment>